<evidence type="ECO:0000256" key="1">
    <source>
        <dbReference type="ARBA" id="ARBA00023026"/>
    </source>
</evidence>
<proteinExistence type="predicted"/>
<dbReference type="EMBL" id="VJMJ01000048">
    <property type="protein sequence ID" value="KAF0740630.1"/>
    <property type="molecule type" value="Genomic_DNA"/>
</dbReference>
<protein>
    <recommendedName>
        <fullName evidence="5">Serine protease</fullName>
    </recommendedName>
</protein>
<evidence type="ECO:0000256" key="2">
    <source>
        <dbReference type="SAM" id="SignalP"/>
    </source>
</evidence>
<dbReference type="AlphaFoldDB" id="A0A6G0XJZ4"/>
<dbReference type="InterPro" id="IPR043504">
    <property type="entry name" value="Peptidase_S1_PA_chymotrypsin"/>
</dbReference>
<evidence type="ECO:0008006" key="5">
    <source>
        <dbReference type="Google" id="ProtNLM"/>
    </source>
</evidence>
<dbReference type="SUPFAM" id="SSF50494">
    <property type="entry name" value="Trypsin-like serine proteases"/>
    <property type="match status" value="1"/>
</dbReference>
<evidence type="ECO:0000313" key="3">
    <source>
        <dbReference type="EMBL" id="KAF0740630.1"/>
    </source>
</evidence>
<dbReference type="PANTHER" id="PTHR36234">
    <property type="entry name" value="LYSYL ENDOPEPTIDASE"/>
    <property type="match status" value="1"/>
</dbReference>
<name>A0A6G0XJZ4_9STRA</name>
<organism evidence="3 4">
    <name type="scientific">Aphanomyces euteiches</name>
    <dbReference type="NCBI Taxonomy" id="100861"/>
    <lineage>
        <taxon>Eukaryota</taxon>
        <taxon>Sar</taxon>
        <taxon>Stramenopiles</taxon>
        <taxon>Oomycota</taxon>
        <taxon>Saprolegniomycetes</taxon>
        <taxon>Saprolegniales</taxon>
        <taxon>Verrucalvaceae</taxon>
        <taxon>Aphanomyces</taxon>
    </lineage>
</organism>
<dbReference type="Proteomes" id="UP000481153">
    <property type="component" value="Unassembled WGS sequence"/>
</dbReference>
<reference evidence="3 4" key="1">
    <citation type="submission" date="2019-07" db="EMBL/GenBank/DDBJ databases">
        <title>Genomics analysis of Aphanomyces spp. identifies a new class of oomycete effector associated with host adaptation.</title>
        <authorList>
            <person name="Gaulin E."/>
        </authorList>
    </citation>
    <scope>NUCLEOTIDE SEQUENCE [LARGE SCALE GENOMIC DNA]</scope>
    <source>
        <strain evidence="3 4">ATCC 201684</strain>
    </source>
</reference>
<sequence>MARNAFSTAAAVAMTLLSVLGTPTDKVLAVVSFPVHIGCSTGATPYVFPVATTPSVVFSMPVHDPAAEFISFNVTALDLPPRDYIQVRPLNASAPVYTYRGHYPDGILTTALFAQDVVFELISFGSTNSNCEYGVSVADYRFSATPPAHESTCDTTDDANSPACNRLSVYWQGSQAVVRLLINTADGARWCSGWLVGCENHVLTNHHCIASEEDAAATTFDIQAYGKCHESCIGGGSCSAGNVVVGSTLIASSATLDYALVQLASPTATSTFLQLQPTTPVGGRIYIPQYAYGAGMVVAIKTNSKYGLLETSTYSNKDCGLDGMVGYRLNTSPGSSGSPVISTTTNGVVAMHSCGGCSVVANGSLNGGIAAGWIVQDLQAKNALPKCALAPQPPSDGVVEYTSVRGTLYRHARGVTMDVHMLSLDSDGVLELDLLSYEKTSDGVFVDVDNNCDASYFDSKVYLVASDGSIIGVNDNSVHGNGRADGSVNDLDAFLTFNVDPGQYFVVVGTTDMSDTDAELAVTQQMLYSAGGLMECGLSSGSHGHYTLTIRTNIDPESISAFVPTTSAFPSACDASSAKAQAPSTCPSYHQVPALNVPYIVDGTIVQTNETVSIDQVPFELLEATHLSIEVVSFQALDDGSILPEGFDDQGFCGRTYIDAVAYVFEDTTANQLKLIDTGKLIAACDDKAPGFDTPSGLSRSSRDPFLDLFLLPGKYVLVVGQYPLKLQDAPRSSVASTPGFYPWRQGVPSSTGTYHVVFSTTRAGILSPPCNPPSFIPESCSVATGL</sequence>
<keyword evidence="1" id="KW-0843">Virulence</keyword>
<keyword evidence="2" id="KW-0732">Signal</keyword>
<dbReference type="PANTHER" id="PTHR36234:SF5">
    <property type="entry name" value="LYSYL ENDOPEPTIDASE"/>
    <property type="match status" value="1"/>
</dbReference>
<dbReference type="InterPro" id="IPR009003">
    <property type="entry name" value="Peptidase_S1_PA"/>
</dbReference>
<dbReference type="Gene3D" id="2.40.10.10">
    <property type="entry name" value="Trypsin-like serine proteases"/>
    <property type="match status" value="2"/>
</dbReference>
<feature type="signal peptide" evidence="2">
    <location>
        <begin position="1"/>
        <end position="21"/>
    </location>
</feature>
<evidence type="ECO:0000313" key="4">
    <source>
        <dbReference type="Proteomes" id="UP000481153"/>
    </source>
</evidence>
<comment type="caution">
    <text evidence="3">The sequence shown here is derived from an EMBL/GenBank/DDBJ whole genome shotgun (WGS) entry which is preliminary data.</text>
</comment>
<accession>A0A6G0XJZ4</accession>
<gene>
    <name evidence="3" type="ORF">Ae201684_004005</name>
</gene>
<dbReference type="VEuPathDB" id="FungiDB:AeMF1_009207"/>
<keyword evidence="4" id="KW-1185">Reference proteome</keyword>
<dbReference type="Pfam" id="PF13365">
    <property type="entry name" value="Trypsin_2"/>
    <property type="match status" value="1"/>
</dbReference>
<feature type="chain" id="PRO_5026122706" description="Serine protease" evidence="2">
    <location>
        <begin position="22"/>
        <end position="787"/>
    </location>
</feature>